<gene>
    <name evidence="1" type="ORF">BKA10_001640</name>
</gene>
<keyword evidence="2" id="KW-1185">Reference proteome</keyword>
<evidence type="ECO:0000313" key="1">
    <source>
        <dbReference type="EMBL" id="MBB4139846.1"/>
    </source>
</evidence>
<dbReference type="Proteomes" id="UP000549113">
    <property type="component" value="Unassembled WGS sequence"/>
</dbReference>
<evidence type="ECO:0000313" key="2">
    <source>
        <dbReference type="Proteomes" id="UP000549113"/>
    </source>
</evidence>
<accession>A0AA40VLY5</accession>
<dbReference type="EMBL" id="JACIFH010000001">
    <property type="protein sequence ID" value="MBB4139846.1"/>
    <property type="molecule type" value="Genomic_DNA"/>
</dbReference>
<protein>
    <submittedName>
        <fullName evidence="1">DNA invertase Pin-like site-specific DNA recombinase</fullName>
    </submittedName>
</protein>
<organism evidence="1 2">
    <name type="scientific">Microbacterium invictum</name>
    <dbReference type="NCBI Taxonomy" id="515415"/>
    <lineage>
        <taxon>Bacteria</taxon>
        <taxon>Bacillati</taxon>
        <taxon>Actinomycetota</taxon>
        <taxon>Actinomycetes</taxon>
        <taxon>Micrococcales</taxon>
        <taxon>Microbacteriaceae</taxon>
        <taxon>Microbacterium</taxon>
    </lineage>
</organism>
<proteinExistence type="predicted"/>
<comment type="caution">
    <text evidence="1">The sequence shown here is derived from an EMBL/GenBank/DDBJ whole genome shotgun (WGS) entry which is preliminary data.</text>
</comment>
<dbReference type="AlphaFoldDB" id="A0AA40VLY5"/>
<name>A0AA40VLY5_9MICO</name>
<reference evidence="1 2" key="1">
    <citation type="submission" date="2020-08" db="EMBL/GenBank/DDBJ databases">
        <title>Sequencing the genomes of 1000 actinobacteria strains.</title>
        <authorList>
            <person name="Klenk H.-P."/>
        </authorList>
    </citation>
    <scope>NUCLEOTIDE SEQUENCE [LARGE SCALE GENOMIC DNA]</scope>
    <source>
        <strain evidence="1 2">DSM 19600</strain>
    </source>
</reference>
<sequence length="69" mass="7820">MSDVHTMTGAAEAEPPLRLIQEITRQRRELERAEEAAVRRARVAGYSWQAIAMSLGVSKQAVHKKYGRR</sequence>